<keyword evidence="4" id="KW-0496">Mitochondrion</keyword>
<evidence type="ECO:0000313" key="4">
    <source>
        <dbReference type="EMBL" id="SPQ98484.1"/>
    </source>
</evidence>
<evidence type="ECO:0000256" key="3">
    <source>
        <dbReference type="SAM" id="SignalP"/>
    </source>
</evidence>
<organism evidence="4 5">
    <name type="scientific">Plasmodiophora brassicae</name>
    <name type="common">Clubroot disease agent</name>
    <dbReference type="NCBI Taxonomy" id="37360"/>
    <lineage>
        <taxon>Eukaryota</taxon>
        <taxon>Sar</taxon>
        <taxon>Rhizaria</taxon>
        <taxon>Endomyxa</taxon>
        <taxon>Phytomyxea</taxon>
        <taxon>Plasmodiophorida</taxon>
        <taxon>Plasmodiophoridae</taxon>
        <taxon>Plasmodiophora</taxon>
    </lineage>
</organism>
<dbReference type="AlphaFoldDB" id="A0A3P3YEA7"/>
<protein>
    <submittedName>
        <fullName evidence="4">Uncharacterized protein</fullName>
    </submittedName>
</protein>
<feature type="signal peptide" evidence="3">
    <location>
        <begin position="1"/>
        <end position="17"/>
    </location>
</feature>
<feature type="coiled-coil region" evidence="1">
    <location>
        <begin position="67"/>
        <end position="195"/>
    </location>
</feature>
<name>A0A3P3YEA7_PLABS</name>
<geneLocation type="mitochondrion" evidence="4"/>
<evidence type="ECO:0000256" key="1">
    <source>
        <dbReference type="SAM" id="Coils"/>
    </source>
</evidence>
<keyword evidence="1" id="KW-0175">Coiled coil</keyword>
<sequence>MVARVVLILIVVGGVLGKTTPRTQPGVSPVAGRLSKTMLAAVNRFLLGKASSYDINFVISTVTTKLNQAMRIELDRLNNAAESRESAKLVVNKIKERFEDATDRLARANTDMDELRTNANSWHSIAQQHQRTIEFEQSRVQKLQTAEAGLRQQLAQNGAVMKGLEATRDENQKTMKKYRDDILRLQQQRDEENDICLKTKRQYDITIQSLSCELQDARAACLQHKRYAAAADLELANLTLLANTTSANLKRCYQELCETRSALNATRRELQAGWLKSPAARASTATAVLGLGASYLIKNMPGKPAVVPLSVTQRRPGIVSTAANVIAGGLALKVIQSATGSKAPPTTIRSVDSLANRAALPVKFDRTVVYVLLGVCGALLIALLISLAILWYRTKKFKFKYRWLLNRTGTRDPDFKTGTPLPSDADVWARVDDPNFKWK</sequence>
<accession>A0A3P3YEA7</accession>
<reference evidence="4 5" key="1">
    <citation type="submission" date="2018-03" db="EMBL/GenBank/DDBJ databases">
        <authorList>
            <person name="Fogelqvist J."/>
        </authorList>
    </citation>
    <scope>NUCLEOTIDE SEQUENCE [LARGE SCALE GENOMIC DNA]</scope>
</reference>
<evidence type="ECO:0000256" key="2">
    <source>
        <dbReference type="SAM" id="Phobius"/>
    </source>
</evidence>
<keyword evidence="3" id="KW-0732">Signal</keyword>
<keyword evidence="2" id="KW-0812">Transmembrane</keyword>
<feature type="chain" id="PRO_5018298619" evidence="3">
    <location>
        <begin position="18"/>
        <end position="439"/>
    </location>
</feature>
<keyword evidence="2" id="KW-0472">Membrane</keyword>
<evidence type="ECO:0000313" key="5">
    <source>
        <dbReference type="Proteomes" id="UP000290189"/>
    </source>
</evidence>
<keyword evidence="2" id="KW-1133">Transmembrane helix</keyword>
<dbReference type="Proteomes" id="UP000290189">
    <property type="component" value="Unassembled WGS sequence"/>
</dbReference>
<dbReference type="EMBL" id="OVEO01000009">
    <property type="protein sequence ID" value="SPQ98484.1"/>
    <property type="molecule type" value="Genomic_DNA"/>
</dbReference>
<proteinExistence type="predicted"/>
<feature type="transmembrane region" description="Helical" evidence="2">
    <location>
        <begin position="368"/>
        <end position="392"/>
    </location>
</feature>
<gene>
    <name evidence="4" type="ORF">PLBR_LOCUS5699</name>
</gene>